<evidence type="ECO:0000256" key="1">
    <source>
        <dbReference type="SAM" id="MobiDB-lite"/>
    </source>
</evidence>
<keyword evidence="4" id="KW-1185">Reference proteome</keyword>
<feature type="signal peptide" evidence="2">
    <location>
        <begin position="1"/>
        <end position="24"/>
    </location>
</feature>
<evidence type="ECO:0000256" key="2">
    <source>
        <dbReference type="SAM" id="SignalP"/>
    </source>
</evidence>
<proteinExistence type="predicted"/>
<feature type="chain" id="PRO_5045958392" description="Lipoprotein" evidence="2">
    <location>
        <begin position="25"/>
        <end position="127"/>
    </location>
</feature>
<name>A0ABT6KMK9_9MICO</name>
<reference evidence="3 4" key="1">
    <citation type="submission" date="2023-04" db="EMBL/GenBank/DDBJ databases">
        <title>Genome Encyclopedia of Bacteria and Archaea VI: Functional Genomics of Type Strains.</title>
        <authorList>
            <person name="Whitman W."/>
        </authorList>
    </citation>
    <scope>NUCLEOTIDE SEQUENCE [LARGE SCALE GENOMIC DNA]</scope>
    <source>
        <strain evidence="3 4">SG_E_30_P1</strain>
    </source>
</reference>
<protein>
    <recommendedName>
        <fullName evidence="5">Lipoprotein</fullName>
    </recommendedName>
</protein>
<sequence length="127" mass="13412">MTFRTKLGIVAASTSLLLVLAGCAPSTSGTGTGDQLAGTTWSGTDSRNHEWEFDFHEDRTLGFSYKGKSFDDSSDTWTVAGGQLRIIIEFGDGTATMVGPYEDGADSVDLDGSQSGQSGSWTLTITE</sequence>
<feature type="region of interest" description="Disordered" evidence="1">
    <location>
        <begin position="104"/>
        <end position="127"/>
    </location>
</feature>
<dbReference type="PROSITE" id="PS51257">
    <property type="entry name" value="PROKAR_LIPOPROTEIN"/>
    <property type="match status" value="1"/>
</dbReference>
<gene>
    <name evidence="3" type="ORF">M2152_001266</name>
</gene>
<comment type="caution">
    <text evidence="3">The sequence shown here is derived from an EMBL/GenBank/DDBJ whole genome shotgun (WGS) entry which is preliminary data.</text>
</comment>
<accession>A0ABT6KMK9</accession>
<dbReference type="EMBL" id="JARXVQ010000001">
    <property type="protein sequence ID" value="MDH6181084.1"/>
    <property type="molecule type" value="Genomic_DNA"/>
</dbReference>
<evidence type="ECO:0000313" key="3">
    <source>
        <dbReference type="EMBL" id="MDH6181084.1"/>
    </source>
</evidence>
<evidence type="ECO:0000313" key="4">
    <source>
        <dbReference type="Proteomes" id="UP001160142"/>
    </source>
</evidence>
<dbReference type="Proteomes" id="UP001160142">
    <property type="component" value="Unassembled WGS sequence"/>
</dbReference>
<organism evidence="3 4">
    <name type="scientific">Antiquaquibacter oligotrophicus</name>
    <dbReference type="NCBI Taxonomy" id="2880260"/>
    <lineage>
        <taxon>Bacteria</taxon>
        <taxon>Bacillati</taxon>
        <taxon>Actinomycetota</taxon>
        <taxon>Actinomycetes</taxon>
        <taxon>Micrococcales</taxon>
        <taxon>Microbacteriaceae</taxon>
        <taxon>Antiquaquibacter</taxon>
    </lineage>
</organism>
<evidence type="ECO:0008006" key="5">
    <source>
        <dbReference type="Google" id="ProtNLM"/>
    </source>
</evidence>
<keyword evidence="2" id="KW-0732">Signal</keyword>
<dbReference type="RefSeq" id="WP_322133406.1">
    <property type="nucleotide sequence ID" value="NZ_CP085036.1"/>
</dbReference>